<name>A0AAD8KKS4_TARER</name>
<keyword evidence="1" id="KW-0472">Membrane</keyword>
<dbReference type="Proteomes" id="UP001229421">
    <property type="component" value="Unassembled WGS sequence"/>
</dbReference>
<comment type="caution">
    <text evidence="2">The sequence shown here is derived from an EMBL/GenBank/DDBJ whole genome shotgun (WGS) entry which is preliminary data.</text>
</comment>
<evidence type="ECO:0000313" key="3">
    <source>
        <dbReference type="Proteomes" id="UP001229421"/>
    </source>
</evidence>
<proteinExistence type="predicted"/>
<feature type="transmembrane region" description="Helical" evidence="1">
    <location>
        <begin position="27"/>
        <end position="48"/>
    </location>
</feature>
<dbReference type="EMBL" id="JAUHHV010000005">
    <property type="protein sequence ID" value="KAK1424633.1"/>
    <property type="molecule type" value="Genomic_DNA"/>
</dbReference>
<accession>A0AAD8KKS4</accession>
<gene>
    <name evidence="2" type="ORF">QVD17_19966</name>
</gene>
<evidence type="ECO:0000313" key="2">
    <source>
        <dbReference type="EMBL" id="KAK1424633.1"/>
    </source>
</evidence>
<keyword evidence="1" id="KW-0812">Transmembrane</keyword>
<keyword evidence="1" id="KW-1133">Transmembrane helix</keyword>
<evidence type="ECO:0000256" key="1">
    <source>
        <dbReference type="SAM" id="Phobius"/>
    </source>
</evidence>
<dbReference type="AlphaFoldDB" id="A0AAD8KKS4"/>
<reference evidence="2" key="1">
    <citation type="journal article" date="2023" name="bioRxiv">
        <title>Improved chromosome-level genome assembly for marigold (Tagetes erecta).</title>
        <authorList>
            <person name="Jiang F."/>
            <person name="Yuan L."/>
            <person name="Wang S."/>
            <person name="Wang H."/>
            <person name="Xu D."/>
            <person name="Wang A."/>
            <person name="Fan W."/>
        </authorList>
    </citation>
    <scope>NUCLEOTIDE SEQUENCE</scope>
    <source>
        <strain evidence="2">WSJ</strain>
        <tissue evidence="2">Leaf</tissue>
    </source>
</reference>
<sequence>MIDRTLLKKKNSDVLVDAKRAPFTIELLLVALVNGVGVVLEVSIPVIVELDARSLISSSVYGLSSSFCISIVL</sequence>
<protein>
    <submittedName>
        <fullName evidence="2">Uncharacterized protein</fullName>
    </submittedName>
</protein>
<organism evidence="2 3">
    <name type="scientific">Tagetes erecta</name>
    <name type="common">African marigold</name>
    <dbReference type="NCBI Taxonomy" id="13708"/>
    <lineage>
        <taxon>Eukaryota</taxon>
        <taxon>Viridiplantae</taxon>
        <taxon>Streptophyta</taxon>
        <taxon>Embryophyta</taxon>
        <taxon>Tracheophyta</taxon>
        <taxon>Spermatophyta</taxon>
        <taxon>Magnoliopsida</taxon>
        <taxon>eudicotyledons</taxon>
        <taxon>Gunneridae</taxon>
        <taxon>Pentapetalae</taxon>
        <taxon>asterids</taxon>
        <taxon>campanulids</taxon>
        <taxon>Asterales</taxon>
        <taxon>Asteraceae</taxon>
        <taxon>Asteroideae</taxon>
        <taxon>Heliantheae alliance</taxon>
        <taxon>Tageteae</taxon>
        <taxon>Tagetes</taxon>
    </lineage>
</organism>
<keyword evidence="3" id="KW-1185">Reference proteome</keyword>